<evidence type="ECO:0000313" key="1">
    <source>
        <dbReference type="EMBL" id="KKM84117.1"/>
    </source>
</evidence>
<sequence>MCCHGEYLEELKECCHEHREFGVAWGQDDEPIEAQGEG</sequence>
<accession>A0A0F9NS45</accession>
<dbReference type="EMBL" id="LAZR01007613">
    <property type="protein sequence ID" value="KKM84117.1"/>
    <property type="molecule type" value="Genomic_DNA"/>
</dbReference>
<proteinExistence type="predicted"/>
<dbReference type="AlphaFoldDB" id="A0A0F9NS45"/>
<organism evidence="1">
    <name type="scientific">marine sediment metagenome</name>
    <dbReference type="NCBI Taxonomy" id="412755"/>
    <lineage>
        <taxon>unclassified sequences</taxon>
        <taxon>metagenomes</taxon>
        <taxon>ecological metagenomes</taxon>
    </lineage>
</organism>
<protein>
    <submittedName>
        <fullName evidence="1">Uncharacterized protein</fullName>
    </submittedName>
</protein>
<name>A0A0F9NS45_9ZZZZ</name>
<reference evidence="1" key="1">
    <citation type="journal article" date="2015" name="Nature">
        <title>Complex archaea that bridge the gap between prokaryotes and eukaryotes.</title>
        <authorList>
            <person name="Spang A."/>
            <person name="Saw J.H."/>
            <person name="Jorgensen S.L."/>
            <person name="Zaremba-Niedzwiedzka K."/>
            <person name="Martijn J."/>
            <person name="Lind A.E."/>
            <person name="van Eijk R."/>
            <person name="Schleper C."/>
            <person name="Guy L."/>
            <person name="Ettema T.J."/>
        </authorList>
    </citation>
    <scope>NUCLEOTIDE SEQUENCE</scope>
</reference>
<comment type="caution">
    <text evidence="1">The sequence shown here is derived from an EMBL/GenBank/DDBJ whole genome shotgun (WGS) entry which is preliminary data.</text>
</comment>
<gene>
    <name evidence="1" type="ORF">LCGC14_1302390</name>
</gene>